<gene>
    <name evidence="1" type="ORF">BLNAU_16569</name>
</gene>
<evidence type="ECO:0008006" key="3">
    <source>
        <dbReference type="Google" id="ProtNLM"/>
    </source>
</evidence>
<sequence>MAAQKQLSHDNVNDRCSLFWENGAGGLCSENVVYGSIGPSTVFCRMVEWFDSPDHRPNIFNAEGNSSAVTFLPVSGYVYGCQMFANFGDKTTEDPYSDHRKYGWAPKLIVPQITGIQILPNDGRNSATITAVGRGFIAGAFEAICTDPSETEFTFTLTFSNTTQGSNTTIPIGTGFVQSGVEYTMKSVMTATRVVFCQNVTFQLPTGNPTVSSITATNPPDDVEYTLLQILGTNLPLVGTFTVVLNGTITIEFDGSTVTGSNTALVKASGADAILAFATIYQVTSITHSSGTTITHSSPNVIIPSARTHVTENHPRQYAADPTYFLFDAIGGGFDGSIVTIKLGNINVSYTILSSTLARSGPVKVVGTSVKYYRYQFTKGAWMDGIPIDFERTAYKSPAVVSTTPSVKDVACELNSDPSFVDVTLVWWFFPTSGTFTAIFNDSIEVTFAANTNLTTKPAKVAISTSGSSFIYSTSYRLSSISHTSATISGSDLDLSTPSAPAVP</sequence>
<organism evidence="1 2">
    <name type="scientific">Blattamonas nauphoetae</name>
    <dbReference type="NCBI Taxonomy" id="2049346"/>
    <lineage>
        <taxon>Eukaryota</taxon>
        <taxon>Metamonada</taxon>
        <taxon>Preaxostyla</taxon>
        <taxon>Oxymonadida</taxon>
        <taxon>Blattamonas</taxon>
    </lineage>
</organism>
<proteinExistence type="predicted"/>
<dbReference type="EMBL" id="JARBJD010000175">
    <property type="protein sequence ID" value="KAK2948500.1"/>
    <property type="molecule type" value="Genomic_DNA"/>
</dbReference>
<accession>A0ABQ9XB02</accession>
<comment type="caution">
    <text evidence="1">The sequence shown here is derived from an EMBL/GenBank/DDBJ whole genome shotgun (WGS) entry which is preliminary data.</text>
</comment>
<evidence type="ECO:0000313" key="2">
    <source>
        <dbReference type="Proteomes" id="UP001281761"/>
    </source>
</evidence>
<keyword evidence="2" id="KW-1185">Reference proteome</keyword>
<evidence type="ECO:0000313" key="1">
    <source>
        <dbReference type="EMBL" id="KAK2948500.1"/>
    </source>
</evidence>
<reference evidence="1 2" key="1">
    <citation type="journal article" date="2022" name="bioRxiv">
        <title>Genomics of Preaxostyla Flagellates Illuminates Evolutionary Transitions and the Path Towards Mitochondrial Loss.</title>
        <authorList>
            <person name="Novak L.V.F."/>
            <person name="Treitli S.C."/>
            <person name="Pyrih J."/>
            <person name="Halakuc P."/>
            <person name="Pipaliya S.V."/>
            <person name="Vacek V."/>
            <person name="Brzon O."/>
            <person name="Soukal P."/>
            <person name="Eme L."/>
            <person name="Dacks J.B."/>
            <person name="Karnkowska A."/>
            <person name="Elias M."/>
            <person name="Hampl V."/>
        </authorList>
    </citation>
    <scope>NUCLEOTIDE SEQUENCE [LARGE SCALE GENOMIC DNA]</scope>
    <source>
        <strain evidence="1">NAU3</strain>
        <tissue evidence="1">Gut</tissue>
    </source>
</reference>
<name>A0ABQ9XB02_9EUKA</name>
<protein>
    <recommendedName>
        <fullName evidence="3">SCP domain-containing protein</fullName>
    </recommendedName>
</protein>
<dbReference type="Proteomes" id="UP001281761">
    <property type="component" value="Unassembled WGS sequence"/>
</dbReference>